<feature type="compositionally biased region" description="Polar residues" evidence="19">
    <location>
        <begin position="2301"/>
        <end position="2310"/>
    </location>
</feature>
<evidence type="ECO:0000256" key="18">
    <source>
        <dbReference type="PROSITE-ProRule" id="PRU00035"/>
    </source>
</evidence>
<dbReference type="CDD" id="cd05525">
    <property type="entry name" value="Bromo_ASH1"/>
    <property type="match status" value="1"/>
</dbReference>
<dbReference type="GO" id="GO:0008270">
    <property type="term" value="F:zinc ion binding"/>
    <property type="evidence" value="ECO:0007669"/>
    <property type="project" value="UniProtKB-KW"/>
</dbReference>
<dbReference type="InterPro" id="IPR043151">
    <property type="entry name" value="BAH_sf"/>
</dbReference>
<dbReference type="GO" id="GO:0005694">
    <property type="term" value="C:chromosome"/>
    <property type="evidence" value="ECO:0007669"/>
    <property type="project" value="UniProtKB-SubCell"/>
</dbReference>
<feature type="compositionally biased region" description="Low complexity" evidence="19">
    <location>
        <begin position="1506"/>
        <end position="1517"/>
    </location>
</feature>
<feature type="compositionally biased region" description="Basic residues" evidence="19">
    <location>
        <begin position="315"/>
        <end position="326"/>
    </location>
</feature>
<feature type="region of interest" description="Disordered" evidence="19">
    <location>
        <begin position="1"/>
        <end position="397"/>
    </location>
</feature>
<organism evidence="25 26">
    <name type="scientific">Anopheles epiroticus</name>
    <dbReference type="NCBI Taxonomy" id="199890"/>
    <lineage>
        <taxon>Eukaryota</taxon>
        <taxon>Metazoa</taxon>
        <taxon>Ecdysozoa</taxon>
        <taxon>Arthropoda</taxon>
        <taxon>Hexapoda</taxon>
        <taxon>Insecta</taxon>
        <taxon>Pterygota</taxon>
        <taxon>Neoptera</taxon>
        <taxon>Endopterygota</taxon>
        <taxon>Diptera</taxon>
        <taxon>Nematocera</taxon>
        <taxon>Culicoidea</taxon>
        <taxon>Culicidae</taxon>
        <taxon>Anophelinae</taxon>
        <taxon>Anopheles</taxon>
    </lineage>
</organism>
<feature type="region of interest" description="Disordered" evidence="19">
    <location>
        <begin position="510"/>
        <end position="716"/>
    </location>
</feature>
<reference evidence="26" key="1">
    <citation type="submission" date="2013-03" db="EMBL/GenBank/DDBJ databases">
        <title>The Genome Sequence of Anopheles epiroticus epiroticus2.</title>
        <authorList>
            <consortium name="The Broad Institute Genomics Platform"/>
            <person name="Neafsey D.E."/>
            <person name="Howell P."/>
            <person name="Walker B."/>
            <person name="Young S.K."/>
            <person name="Zeng Q."/>
            <person name="Gargeya S."/>
            <person name="Fitzgerald M."/>
            <person name="Haas B."/>
            <person name="Abouelleil A."/>
            <person name="Allen A.W."/>
            <person name="Alvarado L."/>
            <person name="Arachchi H.M."/>
            <person name="Berlin A.M."/>
            <person name="Chapman S.B."/>
            <person name="Gainer-Dewar J."/>
            <person name="Goldberg J."/>
            <person name="Griggs A."/>
            <person name="Gujja S."/>
            <person name="Hansen M."/>
            <person name="Howarth C."/>
            <person name="Imamovic A."/>
            <person name="Ireland A."/>
            <person name="Larimer J."/>
            <person name="McCowan C."/>
            <person name="Murphy C."/>
            <person name="Pearson M."/>
            <person name="Poon T.W."/>
            <person name="Priest M."/>
            <person name="Roberts A."/>
            <person name="Saif S."/>
            <person name="Shea T."/>
            <person name="Sisk P."/>
            <person name="Sykes S."/>
            <person name="Wortman J."/>
            <person name="Nusbaum C."/>
            <person name="Birren B."/>
        </authorList>
    </citation>
    <scope>NUCLEOTIDE SEQUENCE [LARGE SCALE GENOMIC DNA]</scope>
    <source>
        <strain evidence="26">Epiroticus2</strain>
    </source>
</reference>
<feature type="compositionally biased region" description="Polar residues" evidence="19">
    <location>
        <begin position="598"/>
        <end position="608"/>
    </location>
</feature>
<evidence type="ECO:0000313" key="26">
    <source>
        <dbReference type="Proteomes" id="UP000075885"/>
    </source>
</evidence>
<evidence type="ECO:0000256" key="2">
    <source>
        <dbReference type="ARBA" id="ARBA00004286"/>
    </source>
</evidence>
<keyword evidence="5" id="KW-0489">Methyltransferase</keyword>
<dbReference type="InterPro" id="IPR036427">
    <property type="entry name" value="Bromodomain-like_sf"/>
</dbReference>
<dbReference type="GO" id="GO:0003682">
    <property type="term" value="F:chromatin binding"/>
    <property type="evidence" value="ECO:0007669"/>
    <property type="project" value="InterPro"/>
</dbReference>
<evidence type="ECO:0000259" key="22">
    <source>
        <dbReference type="PROSITE" id="PS50868"/>
    </source>
</evidence>
<feature type="compositionally biased region" description="Polar residues" evidence="19">
    <location>
        <begin position="690"/>
        <end position="701"/>
    </location>
</feature>
<keyword evidence="12" id="KW-0156">Chromatin regulator</keyword>
<feature type="region of interest" description="Disordered" evidence="19">
    <location>
        <begin position="3124"/>
        <end position="3143"/>
    </location>
</feature>
<feature type="compositionally biased region" description="Polar residues" evidence="19">
    <location>
        <begin position="175"/>
        <end position="205"/>
    </location>
</feature>
<evidence type="ECO:0000256" key="7">
    <source>
        <dbReference type="ARBA" id="ARBA00022691"/>
    </source>
</evidence>
<feature type="region of interest" description="Disordered" evidence="19">
    <location>
        <begin position="865"/>
        <end position="971"/>
    </location>
</feature>
<dbReference type="InterPro" id="IPR001214">
    <property type="entry name" value="SET_dom"/>
</dbReference>
<feature type="compositionally biased region" description="Polar residues" evidence="19">
    <location>
        <begin position="1"/>
        <end position="12"/>
    </location>
</feature>
<dbReference type="InterPro" id="IPR017956">
    <property type="entry name" value="AT_hook_DNA-bd_motif"/>
</dbReference>
<feature type="compositionally biased region" description="Basic residues" evidence="19">
    <location>
        <begin position="1485"/>
        <end position="1496"/>
    </location>
</feature>
<evidence type="ECO:0000256" key="12">
    <source>
        <dbReference type="ARBA" id="ARBA00022853"/>
    </source>
</evidence>
<dbReference type="SMART" id="SM00439">
    <property type="entry name" value="BAH"/>
    <property type="match status" value="1"/>
</dbReference>
<feature type="compositionally biased region" description="Polar residues" evidence="19">
    <location>
        <begin position="652"/>
        <end position="682"/>
    </location>
</feature>
<keyword evidence="8" id="KW-0479">Metal-binding</keyword>
<feature type="compositionally biased region" description="Polar residues" evidence="19">
    <location>
        <begin position="2176"/>
        <end position="2200"/>
    </location>
</feature>
<proteinExistence type="predicted"/>
<feature type="compositionally biased region" description="Polar residues" evidence="19">
    <location>
        <begin position="1410"/>
        <end position="1420"/>
    </location>
</feature>
<dbReference type="Pfam" id="PF00856">
    <property type="entry name" value="SET"/>
    <property type="match status" value="1"/>
</dbReference>
<dbReference type="PROSITE" id="PS01359">
    <property type="entry name" value="ZF_PHD_1"/>
    <property type="match status" value="1"/>
</dbReference>
<keyword evidence="6" id="KW-0808">Transferase</keyword>
<feature type="compositionally biased region" description="Basic residues" evidence="19">
    <location>
        <begin position="1389"/>
        <end position="1401"/>
    </location>
</feature>
<evidence type="ECO:0000259" key="23">
    <source>
        <dbReference type="PROSITE" id="PS51038"/>
    </source>
</evidence>
<keyword evidence="13" id="KW-0805">Transcription regulation</keyword>
<feature type="compositionally biased region" description="Low complexity" evidence="19">
    <location>
        <begin position="41"/>
        <end position="61"/>
    </location>
</feature>
<feature type="compositionally biased region" description="Low complexity" evidence="19">
    <location>
        <begin position="21"/>
        <end position="34"/>
    </location>
</feature>
<dbReference type="GO" id="GO:0042800">
    <property type="term" value="F:histone H3K4 methyltransferase activity"/>
    <property type="evidence" value="ECO:0007669"/>
    <property type="project" value="TreeGrafter"/>
</dbReference>
<feature type="compositionally biased region" description="Polar residues" evidence="19">
    <location>
        <begin position="346"/>
        <end position="361"/>
    </location>
</feature>
<accession>A0A182PGW1</accession>
<dbReference type="PROSITE" id="PS51038">
    <property type="entry name" value="BAH"/>
    <property type="match status" value="1"/>
</dbReference>
<feature type="compositionally biased region" description="Low complexity" evidence="19">
    <location>
        <begin position="140"/>
        <end position="151"/>
    </location>
</feature>
<feature type="compositionally biased region" description="Low complexity" evidence="19">
    <location>
        <begin position="871"/>
        <end position="880"/>
    </location>
</feature>
<dbReference type="InterPro" id="IPR013083">
    <property type="entry name" value="Znf_RING/FYVE/PHD"/>
</dbReference>
<keyword evidence="4" id="KW-0597">Phosphoprotein</keyword>
<dbReference type="InterPro" id="IPR003616">
    <property type="entry name" value="Post-SET_dom"/>
</dbReference>
<dbReference type="GO" id="GO:0005654">
    <property type="term" value="C:nucleoplasm"/>
    <property type="evidence" value="ECO:0007669"/>
    <property type="project" value="TreeGrafter"/>
</dbReference>
<dbReference type="InterPro" id="IPR046341">
    <property type="entry name" value="SET_dom_sf"/>
</dbReference>
<dbReference type="InterPro" id="IPR019786">
    <property type="entry name" value="Zinc_finger_PHD-type_CS"/>
</dbReference>
<feature type="compositionally biased region" description="Polar residues" evidence="19">
    <location>
        <begin position="1675"/>
        <end position="1688"/>
    </location>
</feature>
<dbReference type="GO" id="GO:0032259">
    <property type="term" value="P:methylation"/>
    <property type="evidence" value="ECO:0007669"/>
    <property type="project" value="UniProtKB-KW"/>
</dbReference>
<dbReference type="Pfam" id="PF01426">
    <property type="entry name" value="BAH"/>
    <property type="match status" value="1"/>
</dbReference>
<feature type="region of interest" description="Disordered" evidence="19">
    <location>
        <begin position="766"/>
        <end position="821"/>
    </location>
</feature>
<evidence type="ECO:0000256" key="10">
    <source>
        <dbReference type="ARBA" id="ARBA00022771"/>
    </source>
</evidence>
<dbReference type="CDD" id="cd04717">
    <property type="entry name" value="BAH_polybromo"/>
    <property type="match status" value="1"/>
</dbReference>
<dbReference type="SMART" id="SM00570">
    <property type="entry name" value="AWS"/>
    <property type="match status" value="1"/>
</dbReference>
<evidence type="ECO:0000259" key="24">
    <source>
        <dbReference type="PROSITE" id="PS51215"/>
    </source>
</evidence>
<feature type="compositionally biased region" description="Polar residues" evidence="19">
    <location>
        <begin position="1449"/>
        <end position="1460"/>
    </location>
</feature>
<feature type="region of interest" description="Disordered" evidence="19">
    <location>
        <begin position="1632"/>
        <end position="1820"/>
    </location>
</feature>
<dbReference type="PANTHER" id="PTHR46147:SF3">
    <property type="entry name" value="HISTONE-LYSINE N-METHYLTRANSFERASE ASH1"/>
    <property type="match status" value="1"/>
</dbReference>
<feature type="region of interest" description="Disordered" evidence="19">
    <location>
        <begin position="1924"/>
        <end position="2023"/>
    </location>
</feature>
<dbReference type="PROSITE" id="PS50014">
    <property type="entry name" value="BROMODOMAIN_2"/>
    <property type="match status" value="1"/>
</dbReference>
<evidence type="ECO:0000313" key="25">
    <source>
        <dbReference type="EnsemblMetazoa" id="AEPI006170-PA"/>
    </source>
</evidence>
<feature type="compositionally biased region" description="Low complexity" evidence="19">
    <location>
        <begin position="1722"/>
        <end position="1733"/>
    </location>
</feature>
<feature type="compositionally biased region" description="Low complexity" evidence="19">
    <location>
        <begin position="1594"/>
        <end position="1603"/>
    </location>
</feature>
<feature type="compositionally biased region" description="Low complexity" evidence="19">
    <location>
        <begin position="510"/>
        <end position="520"/>
    </location>
</feature>
<feature type="compositionally biased region" description="Acidic residues" evidence="19">
    <location>
        <begin position="1111"/>
        <end position="1122"/>
    </location>
</feature>
<feature type="compositionally biased region" description="Basic and acidic residues" evidence="19">
    <location>
        <begin position="2005"/>
        <end position="2021"/>
    </location>
</feature>
<evidence type="ECO:0000259" key="21">
    <source>
        <dbReference type="PROSITE" id="PS50280"/>
    </source>
</evidence>
<dbReference type="PROSITE" id="PS51215">
    <property type="entry name" value="AWS"/>
    <property type="match status" value="1"/>
</dbReference>
<feature type="compositionally biased region" description="Basic and acidic residues" evidence="19">
    <location>
        <begin position="1978"/>
        <end position="1992"/>
    </location>
</feature>
<dbReference type="Proteomes" id="UP000075885">
    <property type="component" value="Unassembled WGS sequence"/>
</dbReference>
<keyword evidence="16" id="KW-0804">Transcription</keyword>
<feature type="compositionally biased region" description="Low complexity" evidence="19">
    <location>
        <begin position="1795"/>
        <end position="1813"/>
    </location>
</feature>
<feature type="compositionally biased region" description="Low complexity" evidence="19">
    <location>
        <begin position="1635"/>
        <end position="1649"/>
    </location>
</feature>
<feature type="compositionally biased region" description="Polar residues" evidence="19">
    <location>
        <begin position="376"/>
        <end position="394"/>
    </location>
</feature>
<evidence type="ECO:0000256" key="5">
    <source>
        <dbReference type="ARBA" id="ARBA00022603"/>
    </source>
</evidence>
<dbReference type="SMART" id="SM00249">
    <property type="entry name" value="PHD"/>
    <property type="match status" value="1"/>
</dbReference>
<feature type="compositionally biased region" description="Basic and acidic residues" evidence="19">
    <location>
        <begin position="210"/>
        <end position="219"/>
    </location>
</feature>
<keyword evidence="7" id="KW-0949">S-adenosyl-L-methionine</keyword>
<dbReference type="VEuPathDB" id="VectorBase:AEPI006170"/>
<keyword evidence="9" id="KW-0677">Repeat</keyword>
<dbReference type="EnsemblMetazoa" id="AEPI006170-RA">
    <property type="protein sequence ID" value="AEPI006170-PA"/>
    <property type="gene ID" value="AEPI006170"/>
</dbReference>
<dbReference type="Gene3D" id="1.20.920.10">
    <property type="entry name" value="Bromodomain-like"/>
    <property type="match status" value="1"/>
</dbReference>
<feature type="compositionally biased region" description="Basic and acidic residues" evidence="19">
    <location>
        <begin position="2205"/>
        <end position="2218"/>
    </location>
</feature>
<sequence>MTIVKSNTTDAAGTNPADNAKSPLSSSSSSSSSTDSDDGSDSSSDSDSSSASTSKTSSKQSSGGGLPPEKPQQFSVMSSDSAGLRMKIAIPRSQSNATPTPSPTTSHHQQLMQQDIPSPSAGPADRRQKNVEKVSAGELSVVAASPSGSGSKLESFKDAGSKKGSNGKSAMPVEGSSNRARTQPSAQQVSTEGCKTLTTTAASRKQGSRMPEKREERGRTMHSNKVSSRKRRSSSGNDGSSTCRTKKSVSESDSSSPSSSFSSCTSNSDSDTSSTAGDNNGNHHSADKAKKPVGRNARTPAVTTVASGNAIAAGKKQKILKRKKASRNVTSSSSDEEEEDELPSGRSGSKSGTVNRTNEFTSSDSSSSAEDVYATTLRTKSVQSKLSGPFTTKGASKECDLLSMADGSAGLLLNRPPLSTSTPAKQHGAFPPTLGDGGLTAEGGSCSSDNELPALVSAAIRRVESGSDAESIRGLSAPTQQYTSSLLRDFVVKTQMLGSVGGTGALAGVSGSATNSTGVVSSGGGGGSTAAAACGGSPSSSSSSSSSSGSSSSSSSSSMEEGADPAIGSAGPGPGGGGDFELDVRKIKTESPVPLSVPSASTGQNTPLLNGLTGVAKADQQVSAPAPKRRGRPPKSSLATAPAAPTGVTGRPSGSSRSVTIPTVSESPDSGILSTHSSTGSPKTDKTRSASHLRSNAGATITSTSSRRSKSEVRGSAPNAILSASGSVYAANMVQPAVPSSSGSGGRTSATSYSLTSCLDRNTYATERVLYPPRGPKKRGVGRPPKKDTVLNQQSSNGKDSLNGPTVQSQQRTNDRLDPHWQKIDISKKFHEPRLSGYKSDGGHSTICCSKRLASQSGYISDYGGVGGSSGRSRLSGYKSDFSSRSRRSCSRGGGYRSDYGRAKSCGYRSDCSTRHRKQVRRKRRKKVGHQQQQQPHQQHEHQHHNNNLNDRKNYNNASSDGGGGGSTKSASVGELEIMFMAGLTLGSTSDEDSSSTSSSTSSSSAESRECLFSDHSGVDRQTSGTDKSSKRTTPGKGRKTNAAGKEPSKPAAKLQRTPRKPTPPKSIAKGRGVKTPTATVASRSGRNAGSTPTPIDRRRRSTHTRNLKDDTDEDEEEDEEPVVVNRVRTKPLQPTPKDAPTKPSIAATASVALKQKSSAMIKKPGTRGRPPSVKKQTGASTSAAASTNTYSLDYLLAPKNRNAPVLPINNFDRVFASMSNNNKQKASGTSSSGAKSTIYTFSSSTVAPKNAFASFLLRGASDDASKDDVEEGGNLSTVKKLPLSKANVIKNSEECNRRFQKSTSSFALGGIAGSVDLLARIADGTIPKASPTKSVCSKRSRRKSCTSDRLEVMSVKSYGVMGSCGKIRQRRLSTMSRCSSRSAGSRHAAARMRRRKKRLRSMSVAPGATSETVSGGAASTSGLDLKLNVEIERLSESFSGMCRIVGGSNDTSQASSVGRSASPAEVATPANAAPSTVTMSGKGHQTKRSVKKRKASEHVTSDIPSVTGGASTVSSTGNGGAVGGNGGTGGGGGTGKRRNKKSVPTQSPDDHKLPLKKRHYLLTPGEKGNNSDNNSGVDEVKSSGGVGSGGSSGNVSGNSATGGTNGTGTGSANSSIPGSHTVLNPCAFTSGRLSGNSSATGSSMSGAATKAVTPKKRHLLKSPEPGPIPGDSEIQLQHIKSSDSPLTIVNGGIVSGPLGDAGSSPSEGHTVGRKGTSDAVSSGSPSAATGSTNPTTIGGKKKTNRQQEGSSISSSTVGRTGAASQTGTGNESSGGTHHHQHRSTPPARPSVIQSSGSALPSASSAAFSGSSSGPPPGVFEPTVDLELVIPPPSSIPSLIAKVEMLDSPRLGGKDSVGPVGSSNNVTTKLESDELQVLTAAQRKASAIGTASSLLATVSPASASSEKVLEKLLTKTGAHHLLMKKKRKKPNRTGFPTVKKKKKKLPENDPLEDGLSVIDLKPEVGPDLFDSSNLTRHVPSEAEKTRMKERQHQQHHPGKNASCDRVPKEGEPTDSFIERHTGAGRPRLSVVSLEKLQGKLPLPGGGTRDVATTPPATGGRGRKSVINPLAAGHQLTQRRKDESTAVGLGRKGKKRQEAQKALPETGSKRKTPDLDIRSTKERNRSKSVSVPTEQLPNIVRLSETLTKGATKENKENSRLPPGRPPSVAGRKAGKQPVSSTETSPQDDGTGVIRQTRSSSVALDPSEVKKLHQDTEDSAGKGATHGSTPVRPQSGGGAALHNEDSTSLDSMPLLKRIHSRSISRMQAVITPTVVLEPLATSPKTPGRPRGRPRTTSPIMATETPNSPTTSAGRGRPRTALAITGNPSAASMDRASSSPLSSPTASPTVAEGAVGRKKQRRDGRKSVPPAMVEPIESARLATRVTASKSVTPTPPVGTVIPARLKRGKSDETLRAQQLEKPTKKPRKEPVSIEQPSPEQAATQPSKRPTITSPIVEPVDPEETAHMLKPASSTEELEHDPLPPDEGPSDFLRLVDTPSPTSSGETRAELAVGAAAGRGTSKKLPRKKYITAGLFSDCYKDDGTGGEGRSGPKTPPETLLPPPAYCERFLRRTVRDFQLPYDLWWLQENGKLPGRNSVPSWNYRKIRTNVYYDVKPNPSTDNPQCNCKPDSGCQDDCLNRMVYTECVPEHCPCGDRCRNTCIQRHEYAPGLERFMTEEKGWGIRSRESITKGTFIMEYLGEVVTEREFKERMRTLYLNDTHHYCLNLDGGLVIDGHRMGSDCRFVNHSCAPNCEMQKWSVNGLFRMALFALRDIPPNEELSYDYNFSLFNPSEGQPCRCGSEQCRGVIGGKSQRIKPIPLGSSNIGSSAGQRQSSEAGADADSSKNIGPDGSITGGNGLGSGGALVVELSPRSAARSRKRQARKNQPIVQLNGTPLPTFHPPTVKERALIAEHHCFLLRNLNKIRRQKERAAAGLASAAGTNSGVGAAGAEGSQGAATGSDQAAGACKPSLASQISALRCPRNIRTRGLAFVEDDPELEKTARIAVALKDICTEMATLKDDKGVPYISKLQLPPKKKTPLYYERIPKPIDLTQIESNIEQGVYRMPKVFEEDLLIMLSNAIKYYGINSPEGIASEALKSHYYTCKQQQVPKLQAYIGEENELLRGFVPKKEPEEDTAAPKPKRGRRQEQPEDIIRCICGLFKDEGLMIQCSKCLVWQHIECTKADPAVENYLCEKCDPREVNYEIPLNEFTEEGYQYYISLMRGKLQIRQTDTVYVLRDIPMSPDPNNPNAPVRKHTYETIGKIEYSECDIFRVESLWKDKEGRRFVYGHHYLRPHETYHEPTRRFYPNEVMRVPLYEVIPIELVVDRCWVLDPITFCKGRPVDSSEPHVYICELRVDKSARLFSKISRHSHPVCMKSYAFHKFEQKLKIAKTFAPHDLGSLAHLLSIRDRQKKGSKKDDGNGTTTGSSSVSSSFGAGGSHSSGSKKMTPIIQLLPPPPKTLAEKRNRLEQVLSRLMQKLTLNPNALPVVDISYLLTGRGARLRRTNNPTPVPII</sequence>
<feature type="compositionally biased region" description="Gly residues" evidence="19">
    <location>
        <begin position="1518"/>
        <end position="1535"/>
    </location>
</feature>
<reference evidence="25" key="2">
    <citation type="submission" date="2020-05" db="UniProtKB">
        <authorList>
            <consortium name="EnsemblMetazoa"/>
        </authorList>
    </citation>
    <scope>IDENTIFICATION</scope>
    <source>
        <strain evidence="25">Epiroticus2</strain>
    </source>
</reference>
<feature type="domain" description="Post-SET" evidence="22">
    <location>
        <begin position="2790"/>
        <end position="2806"/>
    </location>
</feature>
<feature type="compositionally biased region" description="Low complexity" evidence="19">
    <location>
        <begin position="251"/>
        <end position="275"/>
    </location>
</feature>
<dbReference type="SMART" id="SM00317">
    <property type="entry name" value="SET"/>
    <property type="match status" value="1"/>
</dbReference>
<evidence type="ECO:0000256" key="6">
    <source>
        <dbReference type="ARBA" id="ARBA00022679"/>
    </source>
</evidence>
<feature type="region of interest" description="Disordered" evidence="19">
    <location>
        <begin position="2038"/>
        <end position="2246"/>
    </location>
</feature>
<keyword evidence="17" id="KW-0539">Nucleus</keyword>
<dbReference type="PROSITE" id="PS50280">
    <property type="entry name" value="SET"/>
    <property type="match status" value="1"/>
</dbReference>
<dbReference type="GO" id="GO:0003677">
    <property type="term" value="F:DNA binding"/>
    <property type="evidence" value="ECO:0007669"/>
    <property type="project" value="InterPro"/>
</dbReference>
<dbReference type="InterPro" id="IPR006560">
    <property type="entry name" value="AWS_dom"/>
</dbReference>
<dbReference type="FunFam" id="2.170.270.10:FF:000011">
    <property type="entry name" value="Histone-lysine N-methyltransferase"/>
    <property type="match status" value="1"/>
</dbReference>
<dbReference type="SUPFAM" id="SSF47370">
    <property type="entry name" value="Bromodomain"/>
    <property type="match status" value="1"/>
</dbReference>
<evidence type="ECO:0000256" key="11">
    <source>
        <dbReference type="ARBA" id="ARBA00022833"/>
    </source>
</evidence>
<keyword evidence="15" id="KW-0010">Activator</keyword>
<evidence type="ECO:0000256" key="4">
    <source>
        <dbReference type="ARBA" id="ARBA00022553"/>
    </source>
</evidence>
<feature type="compositionally biased region" description="Polar residues" evidence="19">
    <location>
        <begin position="72"/>
        <end position="81"/>
    </location>
</feature>
<feature type="region of interest" description="Disordered" evidence="19">
    <location>
        <begin position="410"/>
        <end position="447"/>
    </location>
</feature>
<dbReference type="InterPro" id="IPR011011">
    <property type="entry name" value="Znf_FYVE_PHD"/>
</dbReference>
<dbReference type="InterPro" id="IPR001965">
    <property type="entry name" value="Znf_PHD"/>
</dbReference>
<dbReference type="PROSITE" id="PS50868">
    <property type="entry name" value="POST_SET"/>
    <property type="match status" value="1"/>
</dbReference>
<evidence type="ECO:0000256" key="19">
    <source>
        <dbReference type="SAM" id="MobiDB-lite"/>
    </source>
</evidence>
<keyword evidence="14 18" id="KW-0103">Bromodomain</keyword>
<feature type="compositionally biased region" description="Pro residues" evidence="19">
    <location>
        <begin position="2550"/>
        <end position="2559"/>
    </location>
</feature>
<dbReference type="GO" id="GO:0006355">
    <property type="term" value="P:regulation of DNA-templated transcription"/>
    <property type="evidence" value="ECO:0007669"/>
    <property type="project" value="TreeGrafter"/>
</dbReference>
<feature type="compositionally biased region" description="Low complexity" evidence="19">
    <location>
        <begin position="1376"/>
        <end position="1388"/>
    </location>
</feature>
<feature type="region of interest" description="Disordered" evidence="19">
    <location>
        <begin position="2275"/>
        <end position="2506"/>
    </location>
</feature>
<feature type="compositionally biased region" description="Low complexity" evidence="19">
    <location>
        <begin position="2933"/>
        <end position="2957"/>
    </location>
</feature>
<evidence type="ECO:0000256" key="16">
    <source>
        <dbReference type="ARBA" id="ARBA00023163"/>
    </source>
</evidence>
<feature type="compositionally biased region" description="Basic and acidic residues" evidence="19">
    <location>
        <begin position="2106"/>
        <end position="2124"/>
    </location>
</feature>
<dbReference type="PANTHER" id="PTHR46147">
    <property type="entry name" value="HISTONE-LYSINE N-METHYLTRANSFERASE ASH1"/>
    <property type="match status" value="1"/>
</dbReference>
<evidence type="ECO:0000256" key="15">
    <source>
        <dbReference type="ARBA" id="ARBA00023159"/>
    </source>
</evidence>
<dbReference type="CDD" id="cd15548">
    <property type="entry name" value="PHD_ASH1L"/>
    <property type="match status" value="1"/>
</dbReference>
<feature type="domain" description="SET" evidence="21">
    <location>
        <begin position="2666"/>
        <end position="2782"/>
    </location>
</feature>
<feature type="compositionally biased region" description="Basic residues" evidence="19">
    <location>
        <begin position="915"/>
        <end position="929"/>
    </location>
</feature>
<feature type="compositionally biased region" description="Polar residues" evidence="19">
    <location>
        <begin position="1747"/>
        <end position="1776"/>
    </location>
</feature>
<feature type="domain" description="AWS" evidence="24">
    <location>
        <begin position="2617"/>
        <end position="2663"/>
    </location>
</feature>
<feature type="compositionally biased region" description="Polar residues" evidence="19">
    <location>
        <begin position="2126"/>
        <end position="2135"/>
    </location>
</feature>
<feature type="region of interest" description="Disordered" evidence="19">
    <location>
        <begin position="3407"/>
        <end position="3457"/>
    </location>
</feature>
<dbReference type="Gene3D" id="2.170.270.10">
    <property type="entry name" value="SET domain"/>
    <property type="match status" value="1"/>
</dbReference>
<feature type="domain" description="BAH" evidence="23">
    <location>
        <begin position="3246"/>
        <end position="3365"/>
    </location>
</feature>
<feature type="compositionally biased region" description="Low complexity" evidence="19">
    <location>
        <begin position="529"/>
        <end position="569"/>
    </location>
</feature>
<evidence type="ECO:0000259" key="20">
    <source>
        <dbReference type="PROSITE" id="PS50014"/>
    </source>
</evidence>
<feature type="region of interest" description="Disordered" evidence="19">
    <location>
        <begin position="1447"/>
        <end position="1619"/>
    </location>
</feature>
<dbReference type="STRING" id="199890.A0A182PGW1"/>
<feature type="region of interest" description="Disordered" evidence="19">
    <location>
        <begin position="1376"/>
        <end position="1420"/>
    </location>
</feature>
<feature type="compositionally biased region" description="Polar residues" evidence="19">
    <location>
        <begin position="107"/>
        <end position="117"/>
    </location>
</feature>
<feature type="region of interest" description="Disordered" evidence="19">
    <location>
        <begin position="2933"/>
        <end position="2960"/>
    </location>
</feature>
<dbReference type="InterPro" id="IPR001025">
    <property type="entry name" value="BAH_dom"/>
</dbReference>
<dbReference type="CDD" id="cd19174">
    <property type="entry name" value="SET_ASH1L"/>
    <property type="match status" value="1"/>
</dbReference>
<dbReference type="SUPFAM" id="SSF57903">
    <property type="entry name" value="FYVE/PHD zinc finger"/>
    <property type="match status" value="1"/>
</dbReference>
<dbReference type="InterPro" id="IPR043320">
    <property type="entry name" value="Bromo_ASH1L"/>
</dbReference>
<evidence type="ECO:0000256" key="1">
    <source>
        <dbReference type="ARBA" id="ARBA00004123"/>
    </source>
</evidence>
<feature type="compositionally biased region" description="Basic and acidic residues" evidence="19">
    <location>
        <begin position="1007"/>
        <end position="1019"/>
    </location>
</feature>
<dbReference type="Pfam" id="PF17907">
    <property type="entry name" value="AWS"/>
    <property type="match status" value="1"/>
</dbReference>
<feature type="compositionally biased region" description="Low complexity" evidence="19">
    <location>
        <begin position="634"/>
        <end position="646"/>
    </location>
</feature>
<dbReference type="Pfam" id="PF20826">
    <property type="entry name" value="PHD_5"/>
    <property type="match status" value="1"/>
</dbReference>
<feature type="region of interest" description="Disordered" evidence="19">
    <location>
        <begin position="987"/>
        <end position="1185"/>
    </location>
</feature>
<feature type="compositionally biased region" description="Polar residues" evidence="19">
    <location>
        <begin position="1077"/>
        <end position="1094"/>
    </location>
</feature>
<dbReference type="SUPFAM" id="SSF82199">
    <property type="entry name" value="SET domain"/>
    <property type="match status" value="1"/>
</dbReference>
<feature type="domain" description="Bromo" evidence="20">
    <location>
        <begin position="3022"/>
        <end position="3088"/>
    </location>
</feature>
<feature type="compositionally biased region" description="Gly residues" evidence="19">
    <location>
        <begin position="570"/>
        <end position="579"/>
    </location>
</feature>
<keyword evidence="3" id="KW-0158">Chromosome</keyword>
<evidence type="ECO:0000256" key="14">
    <source>
        <dbReference type="ARBA" id="ARBA00023117"/>
    </source>
</evidence>
<dbReference type="SMART" id="SM00384">
    <property type="entry name" value="AT_hook"/>
    <property type="match status" value="5"/>
</dbReference>
<dbReference type="FunFam" id="3.30.40.10:FF:000113">
    <property type="entry name" value="Histone-lysine N-methyltransferase"/>
    <property type="match status" value="1"/>
</dbReference>
<evidence type="ECO:0000256" key="8">
    <source>
        <dbReference type="ARBA" id="ARBA00022723"/>
    </source>
</evidence>
<keyword evidence="26" id="KW-1185">Reference proteome</keyword>
<evidence type="ECO:0000256" key="9">
    <source>
        <dbReference type="ARBA" id="ARBA00022737"/>
    </source>
</evidence>
<comment type="subcellular location">
    <subcellularLocation>
        <location evidence="2">Chromosome</location>
    </subcellularLocation>
    <subcellularLocation>
        <location evidence="1">Nucleus</location>
    </subcellularLocation>
</comment>
<dbReference type="InterPro" id="IPR001487">
    <property type="entry name" value="Bromodomain"/>
</dbReference>
<dbReference type="Pfam" id="PF00439">
    <property type="entry name" value="Bromodomain"/>
    <property type="match status" value="1"/>
</dbReference>
<dbReference type="SMART" id="SM00508">
    <property type="entry name" value="PostSET"/>
    <property type="match status" value="1"/>
</dbReference>
<dbReference type="Gene3D" id="3.30.40.10">
    <property type="entry name" value="Zinc/RING finger domain, C3HC4 (zinc finger)"/>
    <property type="match status" value="1"/>
</dbReference>
<feature type="compositionally biased region" description="Polar residues" evidence="19">
    <location>
        <begin position="790"/>
        <end position="812"/>
    </location>
</feature>
<feature type="compositionally biased region" description="Low complexity" evidence="19">
    <location>
        <begin position="2328"/>
        <end position="2345"/>
    </location>
</feature>
<keyword evidence="10" id="KW-0863">Zinc-finger</keyword>
<feature type="region of interest" description="Disordered" evidence="19">
    <location>
        <begin position="2812"/>
        <end position="2853"/>
    </location>
</feature>
<feature type="compositionally biased region" description="Low complexity" evidence="19">
    <location>
        <begin position="995"/>
        <end position="1006"/>
    </location>
</feature>
<feature type="compositionally biased region" description="Polar residues" evidence="19">
    <location>
        <begin position="2431"/>
        <end position="2450"/>
    </location>
</feature>
<evidence type="ECO:0000256" key="13">
    <source>
        <dbReference type="ARBA" id="ARBA00023015"/>
    </source>
</evidence>
<evidence type="ECO:0000256" key="17">
    <source>
        <dbReference type="ARBA" id="ARBA00023242"/>
    </source>
</evidence>
<evidence type="ECO:0000256" key="3">
    <source>
        <dbReference type="ARBA" id="ARBA00022454"/>
    </source>
</evidence>
<feature type="compositionally biased region" description="Polar residues" evidence="19">
    <location>
        <begin position="2818"/>
        <end position="2833"/>
    </location>
</feature>
<feature type="region of interest" description="Disordered" evidence="19">
    <location>
        <begin position="2537"/>
        <end position="2559"/>
    </location>
</feature>
<feature type="region of interest" description="Disordered" evidence="19">
    <location>
        <begin position="2868"/>
        <end position="2897"/>
    </location>
</feature>
<name>A0A182PGW1_9DIPT</name>
<protein>
    <submittedName>
        <fullName evidence="25">Histone-lysine N-methyltransferase</fullName>
    </submittedName>
</protein>
<dbReference type="InterPro" id="IPR043319">
    <property type="entry name" value="PHD_ASH1L"/>
</dbReference>
<dbReference type="Gene3D" id="2.30.30.490">
    <property type="match status" value="1"/>
</dbReference>
<feature type="compositionally biased region" description="Low complexity" evidence="19">
    <location>
        <begin position="3419"/>
        <end position="3432"/>
    </location>
</feature>
<keyword evidence="11" id="KW-0862">Zinc</keyword>